<proteinExistence type="predicted"/>
<evidence type="ECO:0000256" key="2">
    <source>
        <dbReference type="ARBA" id="ARBA00022490"/>
    </source>
</evidence>
<dbReference type="PROSITE" id="PS51450">
    <property type="entry name" value="LRR"/>
    <property type="match status" value="1"/>
</dbReference>
<reference evidence="10" key="1">
    <citation type="submission" date="2012-05" db="EMBL/GenBank/DDBJ databases">
        <title>Whole Genome Assembly of Lutzomyia longipalpis.</title>
        <authorList>
            <person name="Richards S."/>
            <person name="Qu C."/>
            <person name="Dillon R."/>
            <person name="Worley K."/>
            <person name="Scherer S."/>
            <person name="Batterton M."/>
            <person name="Taylor A."/>
            <person name="Hawes A."/>
            <person name="Hernandez B."/>
            <person name="Kovar C."/>
            <person name="Mandapat C."/>
            <person name="Pham C."/>
            <person name="Qu C."/>
            <person name="Jing C."/>
            <person name="Bess C."/>
            <person name="Bandaranaike D."/>
            <person name="Ngo D."/>
            <person name="Ongeri F."/>
            <person name="Arias F."/>
            <person name="Lara F."/>
            <person name="Weissenberger G."/>
            <person name="Kamau G."/>
            <person name="Han H."/>
            <person name="Shen H."/>
            <person name="Dinh H."/>
            <person name="Khalil I."/>
            <person name="Jones J."/>
            <person name="Shafer J."/>
            <person name="Jayaseelan J."/>
            <person name="Quiroz J."/>
            <person name="Blankenburg K."/>
            <person name="Nguyen L."/>
            <person name="Jackson L."/>
            <person name="Francisco L."/>
            <person name="Tang L.-Y."/>
            <person name="Pu L.-L."/>
            <person name="Perales L."/>
            <person name="Lorensuhewa L."/>
            <person name="Munidasa M."/>
            <person name="Coyle M."/>
            <person name="Taylor M."/>
            <person name="Puazo M."/>
            <person name="Firestine M."/>
            <person name="Scheel M."/>
            <person name="Javaid M."/>
            <person name="Wang M."/>
            <person name="Li M."/>
            <person name="Tabassum N."/>
            <person name="Saada N."/>
            <person name="Osuji N."/>
            <person name="Aqrawi P."/>
            <person name="Fu Q."/>
            <person name="Thornton R."/>
            <person name="Raj R."/>
            <person name="Goodspeed R."/>
            <person name="Mata R."/>
            <person name="Najjar R."/>
            <person name="Gubbala S."/>
            <person name="Lee S."/>
            <person name="Denson S."/>
            <person name="Patil S."/>
            <person name="Macmil S."/>
            <person name="Qi S."/>
            <person name="Matskevitch T."/>
            <person name="Palculict T."/>
            <person name="Mathew T."/>
            <person name="Vee V."/>
            <person name="Velamala V."/>
            <person name="Korchina V."/>
            <person name="Cai W."/>
            <person name="Liu W."/>
            <person name="Dai W."/>
            <person name="Zou X."/>
            <person name="Zhu Y."/>
            <person name="Zhang Y."/>
            <person name="Wu Y.-Q."/>
            <person name="Xin Y."/>
            <person name="Nazarath L."/>
            <person name="Kovar C."/>
            <person name="Han Y."/>
            <person name="Muzny D."/>
            <person name="Gibbs R."/>
        </authorList>
    </citation>
    <scope>NUCLEOTIDE SEQUENCE [LARGE SCALE GENOMIC DNA]</scope>
    <source>
        <strain evidence="10">Jacobina</strain>
    </source>
</reference>
<evidence type="ECO:0000256" key="4">
    <source>
        <dbReference type="ARBA" id="ARBA00022737"/>
    </source>
</evidence>
<dbReference type="Pfam" id="PF15904">
    <property type="entry name" value="LIP1"/>
    <property type="match status" value="1"/>
</dbReference>
<dbReference type="InterPro" id="IPR032675">
    <property type="entry name" value="LRR_dom_sf"/>
</dbReference>
<dbReference type="Proteomes" id="UP000092461">
    <property type="component" value="Unassembled WGS sequence"/>
</dbReference>
<evidence type="ECO:0000259" key="6">
    <source>
        <dbReference type="Pfam" id="PF15904"/>
    </source>
</evidence>
<evidence type="ECO:0000313" key="8">
    <source>
        <dbReference type="EMBL" id="MBC1176999.1"/>
    </source>
</evidence>
<evidence type="ECO:0000256" key="1">
    <source>
        <dbReference type="ARBA" id="ARBA00004496"/>
    </source>
</evidence>
<dbReference type="GO" id="GO:0005737">
    <property type="term" value="C:cytoplasm"/>
    <property type="evidence" value="ECO:0007669"/>
    <property type="project" value="UniProtKB-SubCell"/>
</dbReference>
<accession>A0A1B0CLI4</accession>
<feature type="compositionally biased region" description="Low complexity" evidence="5">
    <location>
        <begin position="808"/>
        <end position="824"/>
    </location>
</feature>
<dbReference type="Gene3D" id="3.80.10.10">
    <property type="entry name" value="Ribonuclease Inhibitor"/>
    <property type="match status" value="1"/>
</dbReference>
<dbReference type="EMBL" id="GITU01008296">
    <property type="protein sequence ID" value="MBC1176999.1"/>
    <property type="molecule type" value="Transcribed_RNA"/>
</dbReference>
<reference evidence="9" key="3">
    <citation type="submission" date="2020-05" db="UniProtKB">
        <authorList>
            <consortium name="EnsemblMetazoa"/>
        </authorList>
    </citation>
    <scope>IDENTIFICATION</scope>
    <source>
        <strain evidence="9">Jacobina</strain>
    </source>
</reference>
<feature type="region of interest" description="Disordered" evidence="5">
    <location>
        <begin position="702"/>
        <end position="772"/>
    </location>
</feature>
<feature type="region of interest" description="Disordered" evidence="5">
    <location>
        <begin position="399"/>
        <end position="427"/>
    </location>
</feature>
<feature type="compositionally biased region" description="Basic and acidic residues" evidence="5">
    <location>
        <begin position="495"/>
        <end position="508"/>
    </location>
</feature>
<sequence length="1279" mass="143539">MDPSKITSLATLLRDNGHKILSGEAKLTLSGSLIRALNDSFSLIVDENADKCSPHTFYVCKPNYSKSDVFRDLQFVFDFVQKTVHLSVSQMHGDDQTDDVVDLTNFRTLEKLEINKVALRKFQGIQRLRAQLQEIVCLKCLSSIREIILDCGGDKCNGFVWNELKSANFSGNLLKSLDRSLELTPWLQTLNLSHNQLEKIPEIRLLPNLKVLDVSFNLLSAMPEFHPEASRRLQILNMRNNLLENVTGVSCLDGLYELDVGGNFLIDHSSLLPICTLAALRYLNLRGNPLAFHPKHREATARYLHGNTASIKFVLDISHLSKYEKSLTGAYSSYHPILMRSTPTGSAWSIQSRRTNPNEGSSVATSLGSTSSFQITVEAPLDRSIAESTTSHRKLRVRKAQISDNPEPKSTVAHIEATNAGGSKEHLKTKEQIENLRKQYGDSWLHREGGDLVKSVIGGFPEDDRGAESIFEKNALVAELYSEPLIAEPRLDVKEEAAKQSTPKDEGHLPPYSPLESPIKKEDTPESEISTRDSDLETIYKSAKSNPSITTDYVDEESDPEDNEVAYFVTNVFTNQEVLLIVSDTSIKEKNRTSKHTLFRWSLKSVESCERTRSDVLRIEFNTIKKNRKERSYRMPQDSCQKLEGFLRDFLASRPLSEMNQTVYKCANCTTQFCMEIGNQKGNRNIFCPECKSEFVIEIHETPPQKESSLDSQATPVQVASSAEAATDQNSSIGSAGSINESSSCSKISNNGSFDSNQSVAGSSTSERDRDADIHLSSRFNVESDVEILSNPSQSSIEVLDSTDGSAGSINESSSCSKISNNGSFDSNQSVAGSSTSERDRDADIHLSSRFNVESDVEILSNPSQSSIEVLDSKNSSRKHSEERKISQVPSLETIADHCSIKGESCVDTAPPFAVAEEKKTMLDKKDLIRQTFLNLTESSSSGSITDSICTAYEHSQEAEEHKHLSPVEVISEEDNRTQSSFFGFLTSFASTNKVDGIVMPITDPFKFTFDDFGNVDHRIQIFLYQHIFMENSEKLLWVVRCRFCDEKVSSDWFDGIVVMSTVRFYTFLITGEENDDPSKWLRRLTLVPVEEMKSIKCLPWSIGVTFSTRTMSNVHILLRDSRRTESFFKFLQNATNCRPVGCSVVPECHEDTLRTYQSEPIRIFAIFEACERRVDETKLSVSFGGLIVTEKTFHMTTSTHRWMTEKGDQAVGVIYTQLLQDMVECEPKSDTEINLNFLDERENKCEQWHVRFATAAILQDVLAAIREPWEALFEVPLV</sequence>
<evidence type="ECO:0000259" key="7">
    <source>
        <dbReference type="Pfam" id="PF25624"/>
    </source>
</evidence>
<evidence type="ECO:0000256" key="3">
    <source>
        <dbReference type="ARBA" id="ARBA00022614"/>
    </source>
</evidence>
<dbReference type="VEuPathDB" id="VectorBase:LLOJ005471"/>
<evidence type="ECO:0000256" key="5">
    <source>
        <dbReference type="SAM" id="MobiDB-lite"/>
    </source>
</evidence>
<keyword evidence="8" id="KW-0808">Transferase</keyword>
<dbReference type="EMBL" id="AJWK01017307">
    <property type="status" value="NOT_ANNOTATED_CDS"/>
    <property type="molecule type" value="Genomic_DNA"/>
</dbReference>
<dbReference type="InterPro" id="IPR025875">
    <property type="entry name" value="Leu-rich_rpt_4"/>
</dbReference>
<dbReference type="SMART" id="SM00364">
    <property type="entry name" value="LRR_BAC"/>
    <property type="match status" value="3"/>
</dbReference>
<dbReference type="GO" id="GO:0016301">
    <property type="term" value="F:kinase activity"/>
    <property type="evidence" value="ECO:0007669"/>
    <property type="project" value="UniProtKB-KW"/>
</dbReference>
<comment type="subcellular location">
    <subcellularLocation>
        <location evidence="1">Cytoplasm</location>
    </subcellularLocation>
</comment>
<dbReference type="AlphaFoldDB" id="A0A1B0CLI4"/>
<dbReference type="Pfam" id="PF12799">
    <property type="entry name" value="LRR_4"/>
    <property type="match status" value="1"/>
</dbReference>
<dbReference type="Pfam" id="PF25624">
    <property type="entry name" value="PH_S11IP_C"/>
    <property type="match status" value="1"/>
</dbReference>
<organism evidence="9 10">
    <name type="scientific">Lutzomyia longipalpis</name>
    <name type="common">Sand fly</name>
    <dbReference type="NCBI Taxonomy" id="7200"/>
    <lineage>
        <taxon>Eukaryota</taxon>
        <taxon>Metazoa</taxon>
        <taxon>Ecdysozoa</taxon>
        <taxon>Arthropoda</taxon>
        <taxon>Hexapoda</taxon>
        <taxon>Insecta</taxon>
        <taxon>Pterygota</taxon>
        <taxon>Neoptera</taxon>
        <taxon>Endopterygota</taxon>
        <taxon>Diptera</taxon>
        <taxon>Nematocera</taxon>
        <taxon>Psychodoidea</taxon>
        <taxon>Psychodidae</taxon>
        <taxon>Lutzomyia</taxon>
        <taxon>Lutzomyia</taxon>
    </lineage>
</organism>
<evidence type="ECO:0000313" key="9">
    <source>
        <dbReference type="EnsemblMetazoa" id="LLOJ005471-PA"/>
    </source>
</evidence>
<dbReference type="EMBL" id="AJWK01017308">
    <property type="status" value="NOT_ANNOTATED_CDS"/>
    <property type="molecule type" value="Genomic_DNA"/>
</dbReference>
<protein>
    <submittedName>
        <fullName evidence="8">Putative serine/threonine-protein kinase 11-interacting protein</fullName>
    </submittedName>
</protein>
<dbReference type="InterPro" id="IPR031782">
    <property type="entry name" value="LIP1_N"/>
</dbReference>
<feature type="domain" description="STK11-interacting protein C-terminal PH" evidence="7">
    <location>
        <begin position="1224"/>
        <end position="1278"/>
    </location>
</feature>
<keyword evidence="4" id="KW-0677">Repeat</keyword>
<keyword evidence="10" id="KW-1185">Reference proteome</keyword>
<evidence type="ECO:0000313" key="10">
    <source>
        <dbReference type="Proteomes" id="UP000092461"/>
    </source>
</evidence>
<feature type="region of interest" description="Disordered" evidence="5">
    <location>
        <begin position="495"/>
        <end position="534"/>
    </location>
</feature>
<dbReference type="InterPro" id="IPR001611">
    <property type="entry name" value="Leu-rich_rpt"/>
</dbReference>
<dbReference type="SUPFAM" id="SSF52075">
    <property type="entry name" value="Outer arm dynein light chain 1"/>
    <property type="match status" value="1"/>
</dbReference>
<feature type="region of interest" description="Disordered" evidence="5">
    <location>
        <begin position="347"/>
        <end position="367"/>
    </location>
</feature>
<dbReference type="VEuPathDB" id="VectorBase:LLONM1_010876"/>
<dbReference type="PANTHER" id="PTHR15454">
    <property type="entry name" value="NISCHARIN RELATED"/>
    <property type="match status" value="1"/>
</dbReference>
<feature type="region of interest" description="Disordered" evidence="5">
    <location>
        <begin position="793"/>
        <end position="843"/>
    </location>
</feature>
<dbReference type="EnsemblMetazoa" id="LLOJ005471-RA">
    <property type="protein sequence ID" value="LLOJ005471-PA"/>
    <property type="gene ID" value="LLOJ005471"/>
</dbReference>
<keyword evidence="8" id="KW-0418">Kinase</keyword>
<feature type="compositionally biased region" description="Low complexity" evidence="5">
    <location>
        <begin position="737"/>
        <end position="753"/>
    </location>
</feature>
<feature type="compositionally biased region" description="Polar residues" evidence="5">
    <location>
        <begin position="754"/>
        <end position="765"/>
    </location>
</feature>
<feature type="domain" description="LKB1 serine/threonine kinase interacting protein 1 N-terminal" evidence="6">
    <location>
        <begin position="2"/>
        <end position="88"/>
    </location>
</feature>
<keyword evidence="2" id="KW-0963">Cytoplasm</keyword>
<dbReference type="InterPro" id="IPR057676">
    <property type="entry name" value="PH_S11IP_C"/>
</dbReference>
<feature type="compositionally biased region" description="Polar residues" evidence="5">
    <location>
        <begin position="705"/>
        <end position="721"/>
    </location>
</feature>
<feature type="compositionally biased region" description="Polar residues" evidence="5">
    <location>
        <begin position="825"/>
        <end position="836"/>
    </location>
</feature>
<reference evidence="8" key="2">
    <citation type="journal article" date="2020" name="BMC">
        <title>Leishmania infection induces a limited differential gene expression in the sand fly midgut.</title>
        <authorList>
            <person name="Coutinho-Abreu I.V."/>
            <person name="Serafim T.D."/>
            <person name="Meneses C."/>
            <person name="Kamhawi S."/>
            <person name="Oliveira F."/>
            <person name="Valenzuela J.G."/>
        </authorList>
    </citation>
    <scope>NUCLEOTIDE SEQUENCE</scope>
    <source>
        <strain evidence="8">Jacobina</strain>
        <tissue evidence="8">Midgut</tissue>
    </source>
</reference>
<name>A0A1B0CLI4_LUTLO</name>
<keyword evidence="3" id="KW-0433">Leucine-rich repeat</keyword>
<feature type="compositionally biased region" description="Polar residues" evidence="5">
    <location>
        <begin position="347"/>
        <end position="359"/>
    </location>
</feature>
<feature type="compositionally biased region" description="Basic and acidic residues" evidence="5">
    <location>
        <begin position="518"/>
        <end position="534"/>
    </location>
</feature>
<feature type="region of interest" description="Disordered" evidence="5">
    <location>
        <begin position="867"/>
        <end position="888"/>
    </location>
</feature>
<dbReference type="PANTHER" id="PTHR15454:SF69">
    <property type="entry name" value="SERINE_THREONINE-PROTEIN KINASE 11-INTERACTING PROTEIN"/>
    <property type="match status" value="1"/>
</dbReference>